<dbReference type="InterPro" id="IPR027463">
    <property type="entry name" value="AcrB_DN_DC_subdom"/>
</dbReference>
<keyword evidence="4" id="KW-1185">Reference proteome</keyword>
<protein>
    <submittedName>
        <fullName evidence="3">AcrB/AcrD/AcrF family protein</fullName>
    </submittedName>
</protein>
<keyword evidence="2" id="KW-0812">Transmembrane</keyword>
<feature type="transmembrane region" description="Helical" evidence="2">
    <location>
        <begin position="940"/>
        <end position="968"/>
    </location>
</feature>
<dbReference type="Proteomes" id="UP000253941">
    <property type="component" value="Unassembled WGS sequence"/>
</dbReference>
<sequence length="1082" mass="116853">MNLIRLAIERPIAVIAAVLMVIMFGLVALQTIPIQLAPDVRQPVITVRTIWPGAAPAEVEREILTRQEEAIKGVQGLEQMTGTAETGRADLELEFQIGADMSQALLLVANRLDRVSGYPDEVDEPTLDTSGANDSPIAWFVFTPLEGNERPLHEYGDFIEDTVQERLERVQGVARVNVFGGSERQLEVIMKPELLARYGMTVSDIVGTLREANVAVSAGDVDEGKRRYVVRTEGELNTVEAIETVVLRTEAEPVTGRLSRVTVGDVADVVFGYKEPTARIRFNGQPAIAMNAIRDTGANVIETMKGIEAALEELNSSFIPRAGLKLQQVYNETVYINSAIDLVNQNIYVGGSFAAILLLLFLRSVRATLIVSVAIPVSVIGAFVAMAALGRSINVISLAGLAFAIGMVVDAAIVVLENIYRLREEGYSARHAAYEGARQVWGAILVSVLTTVMVFIPILTMEMEVGQLFRDIAVAISVAVTLSLIVAVTVIPALSRRLLGFGSQAEAEKSVTRLPIPGVDHLARGFVAIVMGLQRRLVKSKAMSAAVVAVVTVIAATAAWAFLPKLEYLPEGNRNLVLGVIIPPPGYNLETTFDIASQIEADVKDLWATVSGPEPEEGGPPKIQRFFFVATRAQTFVGAAAVQEQRVSELIPVLRGPVFKEPGTFGFISQPSIFGRGVGGGRKIELDILGPELGDVLDVAKRAARLIGQALPFDEGNQFRPNPGLELGSPELRVFPDRTRLSDAGLSARELSDSVDAFNDGLRVDEVTVGTQRMDLMLKGPTDNVRMTQGIGNLPVVTRMGEILPVDSLASVQHTAGPTEIRHRERQRTVTLEIRPAPQLPLEAAVERLQSQVIAPIEQEGLPPGVRFGIAGTADKLTQTWEAMVWDLALAMAIVYLVMAVLFESFIYPFIMMLAVPLAAAGGIGGLAILNAFVYQPLDMLTLLGFVILIGIVVNNAILLVHQTLYLIREVGEDPARAIIDATRNRIRPIFMSTLTSVFGMLPLVLFPGAGSELYRGLGSVVVGGLSLSALLTLLIVPPMMTLLVEPLESRARRRDEFAVAARHREEGGRGDATLPEPAAGE</sequence>
<feature type="transmembrane region" description="Helical" evidence="2">
    <location>
        <begin position="346"/>
        <end position="362"/>
    </location>
</feature>
<feature type="transmembrane region" description="Helical" evidence="2">
    <location>
        <begin position="472"/>
        <end position="494"/>
    </location>
</feature>
<dbReference type="RefSeq" id="WP_114583353.1">
    <property type="nucleotide sequence ID" value="NZ_QPMH01000021.1"/>
</dbReference>
<evidence type="ECO:0000256" key="2">
    <source>
        <dbReference type="SAM" id="Phobius"/>
    </source>
</evidence>
<dbReference type="SUPFAM" id="SSF82714">
    <property type="entry name" value="Multidrug efflux transporter AcrB TolC docking domain, DN and DC subdomains"/>
    <property type="match status" value="2"/>
</dbReference>
<dbReference type="GO" id="GO:0042910">
    <property type="term" value="F:xenobiotic transmembrane transporter activity"/>
    <property type="evidence" value="ECO:0007669"/>
    <property type="project" value="TreeGrafter"/>
</dbReference>
<feature type="transmembrane region" description="Helical" evidence="2">
    <location>
        <begin position="1022"/>
        <end position="1045"/>
    </location>
</feature>
<dbReference type="PRINTS" id="PR00702">
    <property type="entry name" value="ACRIFLAVINRP"/>
</dbReference>
<keyword evidence="2" id="KW-1133">Transmembrane helix</keyword>
<feature type="transmembrane region" description="Helical" evidence="2">
    <location>
        <begin position="883"/>
        <end position="903"/>
    </location>
</feature>
<feature type="transmembrane region" description="Helical" evidence="2">
    <location>
        <begin position="989"/>
        <end position="1010"/>
    </location>
</feature>
<evidence type="ECO:0000256" key="1">
    <source>
        <dbReference type="SAM" id="MobiDB-lite"/>
    </source>
</evidence>
<dbReference type="GO" id="GO:0005886">
    <property type="term" value="C:plasma membrane"/>
    <property type="evidence" value="ECO:0007669"/>
    <property type="project" value="TreeGrafter"/>
</dbReference>
<dbReference type="Gene3D" id="1.20.1640.10">
    <property type="entry name" value="Multidrug efflux transporter AcrB transmembrane domain"/>
    <property type="match status" value="2"/>
</dbReference>
<dbReference type="InterPro" id="IPR001036">
    <property type="entry name" value="Acrflvin-R"/>
</dbReference>
<feature type="transmembrane region" description="Helical" evidence="2">
    <location>
        <begin position="440"/>
        <end position="460"/>
    </location>
</feature>
<dbReference type="Gene3D" id="3.30.2090.10">
    <property type="entry name" value="Multidrug efflux transporter AcrB TolC docking domain, DN and DC subdomains"/>
    <property type="match status" value="2"/>
</dbReference>
<dbReference type="PANTHER" id="PTHR32063:SF0">
    <property type="entry name" value="SWARMING MOTILITY PROTEIN SWRC"/>
    <property type="match status" value="1"/>
</dbReference>
<dbReference type="SUPFAM" id="SSF82693">
    <property type="entry name" value="Multidrug efflux transporter AcrB pore domain, PN1, PN2, PC1 and PC2 subdomains"/>
    <property type="match status" value="2"/>
</dbReference>
<feature type="transmembrane region" description="Helical" evidence="2">
    <location>
        <begin position="542"/>
        <end position="563"/>
    </location>
</feature>
<dbReference type="Gene3D" id="3.30.70.1320">
    <property type="entry name" value="Multidrug efflux transporter AcrB pore domain like"/>
    <property type="match status" value="1"/>
</dbReference>
<dbReference type="Pfam" id="PF00873">
    <property type="entry name" value="ACR_tran"/>
    <property type="match status" value="1"/>
</dbReference>
<keyword evidence="2" id="KW-0472">Membrane</keyword>
<dbReference type="PANTHER" id="PTHR32063">
    <property type="match status" value="1"/>
</dbReference>
<dbReference type="AlphaFoldDB" id="A0A369T5U3"/>
<feature type="transmembrane region" description="Helical" evidence="2">
    <location>
        <begin position="395"/>
        <end position="419"/>
    </location>
</feature>
<dbReference type="EMBL" id="QPMH01000021">
    <property type="protein sequence ID" value="RDD60689.1"/>
    <property type="molecule type" value="Genomic_DNA"/>
</dbReference>
<dbReference type="SUPFAM" id="SSF82866">
    <property type="entry name" value="Multidrug efflux transporter AcrB transmembrane domain"/>
    <property type="match status" value="2"/>
</dbReference>
<evidence type="ECO:0000313" key="3">
    <source>
        <dbReference type="EMBL" id="RDD60689.1"/>
    </source>
</evidence>
<name>A0A369T5U3_9PROT</name>
<evidence type="ECO:0000313" key="4">
    <source>
        <dbReference type="Proteomes" id="UP000253941"/>
    </source>
</evidence>
<organism evidence="3 4">
    <name type="scientific">Ferruginivarius sediminum</name>
    <dbReference type="NCBI Taxonomy" id="2661937"/>
    <lineage>
        <taxon>Bacteria</taxon>
        <taxon>Pseudomonadati</taxon>
        <taxon>Pseudomonadota</taxon>
        <taxon>Alphaproteobacteria</taxon>
        <taxon>Rhodospirillales</taxon>
        <taxon>Rhodospirillaceae</taxon>
        <taxon>Ferruginivarius</taxon>
    </lineage>
</organism>
<proteinExistence type="predicted"/>
<reference evidence="3 4" key="1">
    <citation type="submission" date="2018-07" db="EMBL/GenBank/DDBJ databases">
        <title>Venubactetium sediminum gen. nov., sp. nov., isolated from a marine solar saltern.</title>
        <authorList>
            <person name="Wang S."/>
        </authorList>
    </citation>
    <scope>NUCLEOTIDE SEQUENCE [LARGE SCALE GENOMIC DNA]</scope>
    <source>
        <strain evidence="3 4">WD2A32</strain>
    </source>
</reference>
<feature type="transmembrane region" description="Helical" evidence="2">
    <location>
        <begin position="12"/>
        <end position="32"/>
    </location>
</feature>
<accession>A0A369T5U3</accession>
<dbReference type="Gene3D" id="3.30.70.1440">
    <property type="entry name" value="Multidrug efflux transporter AcrB pore domain"/>
    <property type="match status" value="1"/>
</dbReference>
<gene>
    <name evidence="3" type="ORF">DRB17_16625</name>
</gene>
<feature type="transmembrane region" description="Helical" evidence="2">
    <location>
        <begin position="910"/>
        <end position="934"/>
    </location>
</feature>
<feature type="transmembrane region" description="Helical" evidence="2">
    <location>
        <begin position="369"/>
        <end position="389"/>
    </location>
</feature>
<feature type="region of interest" description="Disordered" evidence="1">
    <location>
        <begin position="1062"/>
        <end position="1082"/>
    </location>
</feature>
<comment type="caution">
    <text evidence="3">The sequence shown here is derived from an EMBL/GenBank/DDBJ whole genome shotgun (WGS) entry which is preliminary data.</text>
</comment>
<dbReference type="Gene3D" id="3.30.70.1430">
    <property type="entry name" value="Multidrug efflux transporter AcrB pore domain"/>
    <property type="match status" value="2"/>
</dbReference>